<dbReference type="Pfam" id="PF13460">
    <property type="entry name" value="NAD_binding_10"/>
    <property type="match status" value="1"/>
</dbReference>
<protein>
    <submittedName>
        <fullName evidence="2">CYFA0S04e02190g1_1</fullName>
    </submittedName>
</protein>
<dbReference type="PANTHER" id="PTHR15020">
    <property type="entry name" value="FLAVIN REDUCTASE-RELATED"/>
    <property type="match status" value="1"/>
</dbReference>
<sequence length="233" mass="25224">MTTKLAIIGANGKVATLLVKRLSQLKSEFDTTAFIRSKDQAPKFEALGIKYSTAIDITNTNLKSVTEALKGYDAVVFSAGAGGKGLDLTFSVDLDGAVKVAEAVRANKIKKFVLVSAIKADDRDFWWNGPIRSYYIAKKYADEVIKTMNIDWTILQPGRLLDSESNGKIMDPSKVNAFADSIDVATESEKIGIPRDDVAISIIESLRSANAAKKVIPLISGDIPIAEAIKDIK</sequence>
<reference evidence="2" key="1">
    <citation type="journal article" date="2014" name="Genome Announc.">
        <title>Genome sequence of the yeast Cyberlindnera fabianii (Hansenula fabianii).</title>
        <authorList>
            <person name="Freel K.C."/>
            <person name="Sarilar V."/>
            <person name="Neuveglise C."/>
            <person name="Devillers H."/>
            <person name="Friedrich A."/>
            <person name="Schacherer J."/>
        </authorList>
    </citation>
    <scope>NUCLEOTIDE SEQUENCE</scope>
    <source>
        <strain evidence="2">YJS4271</strain>
    </source>
</reference>
<dbReference type="SUPFAM" id="SSF51735">
    <property type="entry name" value="NAD(P)-binding Rossmann-fold domains"/>
    <property type="match status" value="1"/>
</dbReference>
<dbReference type="AlphaFoldDB" id="A0A061AQY9"/>
<gene>
    <name evidence="2" type="ORF">CYFA0S_04e02190g</name>
</gene>
<organism evidence="2">
    <name type="scientific">Cyberlindnera fabianii</name>
    <name type="common">Yeast</name>
    <name type="synonym">Hansenula fabianii</name>
    <dbReference type="NCBI Taxonomy" id="36022"/>
    <lineage>
        <taxon>Eukaryota</taxon>
        <taxon>Fungi</taxon>
        <taxon>Dikarya</taxon>
        <taxon>Ascomycota</taxon>
        <taxon>Saccharomycotina</taxon>
        <taxon>Saccharomycetes</taxon>
        <taxon>Phaffomycetales</taxon>
        <taxon>Phaffomycetaceae</taxon>
        <taxon>Cyberlindnera</taxon>
    </lineage>
</organism>
<dbReference type="PANTHER" id="PTHR15020:SF50">
    <property type="entry name" value="UPF0659 PROTEIN YMR090W"/>
    <property type="match status" value="1"/>
</dbReference>
<dbReference type="OrthoDB" id="10254604at2759"/>
<dbReference type="InterPro" id="IPR016040">
    <property type="entry name" value="NAD(P)-bd_dom"/>
</dbReference>
<evidence type="ECO:0000259" key="1">
    <source>
        <dbReference type="Pfam" id="PF13460"/>
    </source>
</evidence>
<evidence type="ECO:0000313" key="2">
    <source>
        <dbReference type="EMBL" id="CDR40035.1"/>
    </source>
</evidence>
<dbReference type="PhylomeDB" id="A0A061AQY9"/>
<dbReference type="CDD" id="cd05243">
    <property type="entry name" value="SDR_a5"/>
    <property type="match status" value="1"/>
</dbReference>
<dbReference type="VEuPathDB" id="FungiDB:BON22_0860"/>
<dbReference type="EMBL" id="LK052889">
    <property type="protein sequence ID" value="CDR40035.1"/>
    <property type="molecule type" value="Genomic_DNA"/>
</dbReference>
<feature type="domain" description="NAD(P)-binding" evidence="1">
    <location>
        <begin position="9"/>
        <end position="207"/>
    </location>
</feature>
<dbReference type="Gene3D" id="3.40.50.720">
    <property type="entry name" value="NAD(P)-binding Rossmann-like Domain"/>
    <property type="match status" value="1"/>
</dbReference>
<dbReference type="InterPro" id="IPR036291">
    <property type="entry name" value="NAD(P)-bd_dom_sf"/>
</dbReference>
<accession>A0A061AQY9</accession>
<proteinExistence type="predicted"/>
<name>A0A061AQY9_CYBFA</name>